<feature type="domain" description="S100/CaBP-9k-type calcium binding subdomain" evidence="5">
    <location>
        <begin position="1"/>
        <end position="36"/>
    </location>
</feature>
<dbReference type="SMART" id="SM01394">
    <property type="entry name" value="S_100"/>
    <property type="match status" value="2"/>
</dbReference>
<gene>
    <name evidence="7 8" type="primary">S100A3</name>
</gene>
<dbReference type="CDD" id="cd00213">
    <property type="entry name" value="S-100"/>
    <property type="match status" value="1"/>
</dbReference>
<dbReference type="GO" id="GO:0046914">
    <property type="term" value="F:transition metal ion binding"/>
    <property type="evidence" value="ECO:0007669"/>
    <property type="project" value="InterPro"/>
</dbReference>
<evidence type="ECO:0000256" key="3">
    <source>
        <dbReference type="ARBA" id="ARBA00022737"/>
    </source>
</evidence>
<dbReference type="OrthoDB" id="26525at2759"/>
<dbReference type="AlphaFoldDB" id="A0A6J3RKX3"/>
<organism evidence="6 8">
    <name type="scientific">Tursiops truncatus</name>
    <name type="common">Atlantic bottle-nosed dolphin</name>
    <name type="synonym">Delphinus truncatus</name>
    <dbReference type="NCBI Taxonomy" id="9739"/>
    <lineage>
        <taxon>Eukaryota</taxon>
        <taxon>Metazoa</taxon>
        <taxon>Chordata</taxon>
        <taxon>Craniata</taxon>
        <taxon>Vertebrata</taxon>
        <taxon>Euteleostomi</taxon>
        <taxon>Mammalia</taxon>
        <taxon>Eutheria</taxon>
        <taxon>Laurasiatheria</taxon>
        <taxon>Artiodactyla</taxon>
        <taxon>Whippomorpha</taxon>
        <taxon>Cetacea</taxon>
        <taxon>Odontoceti</taxon>
        <taxon>Delphinidae</taxon>
        <taxon>Tursiops</taxon>
    </lineage>
</organism>
<dbReference type="Proteomes" id="UP000245320">
    <property type="component" value="Chromosome 1"/>
</dbReference>
<dbReference type="PANTHER" id="PTHR11639:SF59">
    <property type="entry name" value="PROTEIN S100-A2"/>
    <property type="match status" value="1"/>
</dbReference>
<evidence type="ECO:0000256" key="4">
    <source>
        <dbReference type="ARBA" id="ARBA00022837"/>
    </source>
</evidence>
<dbReference type="InterPro" id="IPR018247">
    <property type="entry name" value="EF_Hand_1_Ca_BS"/>
</dbReference>
<evidence type="ECO:0000259" key="5">
    <source>
        <dbReference type="SMART" id="SM01394"/>
    </source>
</evidence>
<proteinExistence type="inferred from homology"/>
<dbReference type="SUPFAM" id="SSF47473">
    <property type="entry name" value="EF-hand"/>
    <property type="match status" value="2"/>
</dbReference>
<evidence type="ECO:0000256" key="1">
    <source>
        <dbReference type="ARBA" id="ARBA00007323"/>
    </source>
</evidence>
<name>A0A6J3RKX3_TURTR</name>
<evidence type="ECO:0000256" key="2">
    <source>
        <dbReference type="ARBA" id="ARBA00022723"/>
    </source>
</evidence>
<evidence type="ECO:0000313" key="7">
    <source>
        <dbReference type="RefSeq" id="XP_033714696.1"/>
    </source>
</evidence>
<dbReference type="GO" id="GO:0043542">
    <property type="term" value="P:endothelial cell migration"/>
    <property type="evidence" value="ECO:0007669"/>
    <property type="project" value="TreeGrafter"/>
</dbReference>
<keyword evidence="6" id="KW-1185">Reference proteome</keyword>
<dbReference type="GO" id="GO:0005509">
    <property type="term" value="F:calcium ion binding"/>
    <property type="evidence" value="ECO:0007669"/>
    <property type="project" value="TreeGrafter"/>
</dbReference>
<keyword evidence="2" id="KW-0479">Metal-binding</keyword>
<dbReference type="InterPro" id="IPR011992">
    <property type="entry name" value="EF-hand-dom_pair"/>
</dbReference>
<dbReference type="InterPro" id="IPR013787">
    <property type="entry name" value="S100_Ca-bd_sub"/>
</dbReference>
<comment type="similarity">
    <text evidence="1">Belongs to the S-100 family.</text>
</comment>
<accession>A0A6J3RKX3</accession>
<keyword evidence="3" id="KW-0677">Repeat</keyword>
<dbReference type="PROSITE" id="PS00303">
    <property type="entry name" value="S100_CABP"/>
    <property type="match status" value="1"/>
</dbReference>
<dbReference type="RefSeq" id="XP_033714696.1">
    <property type="nucleotide sequence ID" value="XM_033858805.1"/>
</dbReference>
<dbReference type="Gene3D" id="1.10.238.10">
    <property type="entry name" value="EF-hand"/>
    <property type="match status" value="2"/>
</dbReference>
<sequence length="172" mass="19605">MVTTFHKYSGQEGDKFKLSKGEMKKLLHKELPSFVGKKVDEEGLKRMMGDLDETRRCTSRGWKEMVTMAPLEQAVAAIVCTFQEYSGPCWRQVKLCQAELKELLEKELPTWTPTELQECDHNKFMSVLDTSKDREVNFVEYTCLLACLCACCRDVRGPSPGPQPVTCRTASR</sequence>
<dbReference type="PANTHER" id="PTHR11639">
    <property type="entry name" value="S100 CALCIUM-BINDING PROTEIN"/>
    <property type="match status" value="1"/>
</dbReference>
<reference evidence="7 8" key="1">
    <citation type="submission" date="2025-04" db="UniProtKB">
        <authorList>
            <consortium name="RefSeq"/>
        </authorList>
    </citation>
    <scope>IDENTIFICATION</scope>
    <source>
        <tissue evidence="7 8">Spleen</tissue>
    </source>
</reference>
<protein>
    <submittedName>
        <fullName evidence="7 8">Protein S100-A3 isoform X1</fullName>
    </submittedName>
</protein>
<dbReference type="InterPro" id="IPR001751">
    <property type="entry name" value="S100/CaBP7/8-like_CS"/>
</dbReference>
<dbReference type="Pfam" id="PF01023">
    <property type="entry name" value="S_100"/>
    <property type="match status" value="2"/>
</dbReference>
<evidence type="ECO:0000313" key="8">
    <source>
        <dbReference type="RefSeq" id="XP_033714703.1"/>
    </source>
</evidence>
<evidence type="ECO:0000313" key="6">
    <source>
        <dbReference type="Proteomes" id="UP000245320"/>
    </source>
</evidence>
<keyword evidence="4" id="KW-0106">Calcium</keyword>
<dbReference type="GO" id="GO:0048306">
    <property type="term" value="F:calcium-dependent protein binding"/>
    <property type="evidence" value="ECO:0007669"/>
    <property type="project" value="TreeGrafter"/>
</dbReference>
<dbReference type="RefSeq" id="XP_033714703.1">
    <property type="nucleotide sequence ID" value="XM_033858812.1"/>
</dbReference>
<dbReference type="PROSITE" id="PS00018">
    <property type="entry name" value="EF_HAND_1"/>
    <property type="match status" value="1"/>
</dbReference>
<dbReference type="InterPro" id="IPR034325">
    <property type="entry name" value="S-100_dom"/>
</dbReference>
<feature type="domain" description="S100/CaBP-9k-type calcium binding subdomain" evidence="5">
    <location>
        <begin position="71"/>
        <end position="113"/>
    </location>
</feature>